<comment type="similarity">
    <text evidence="2">Belongs to the arginine deiminase family.</text>
</comment>
<keyword evidence="4" id="KW-0378">Hydrolase</keyword>
<dbReference type="GO" id="GO:0016990">
    <property type="term" value="F:arginine deiminase activity"/>
    <property type="evidence" value="ECO:0007669"/>
    <property type="project" value="UniProtKB-EC"/>
</dbReference>
<evidence type="ECO:0000313" key="7">
    <source>
        <dbReference type="EMBL" id="HED11057.1"/>
    </source>
</evidence>
<evidence type="ECO:0000256" key="5">
    <source>
        <dbReference type="ARBA" id="ARBA00049429"/>
    </source>
</evidence>
<dbReference type="Gene3D" id="3.75.10.10">
    <property type="entry name" value="L-arginine/glycine Amidinotransferase, Chain A"/>
    <property type="match status" value="1"/>
</dbReference>
<protein>
    <recommendedName>
        <fullName evidence="3">arginine deiminase</fullName>
        <ecNumber evidence="3">3.5.3.6</ecNumber>
    </recommendedName>
</protein>
<accession>A0A7V1PVY5</accession>
<dbReference type="EMBL" id="DRLD01000279">
    <property type="protein sequence ID" value="HED11057.1"/>
    <property type="molecule type" value="Genomic_DNA"/>
</dbReference>
<reference evidence="7" key="1">
    <citation type="journal article" date="2020" name="mSystems">
        <title>Genome- and Community-Level Interaction Insights into Carbon Utilization and Element Cycling Functions of Hydrothermarchaeota in Hydrothermal Sediment.</title>
        <authorList>
            <person name="Zhou Z."/>
            <person name="Liu Y."/>
            <person name="Xu W."/>
            <person name="Pan J."/>
            <person name="Luo Z.H."/>
            <person name="Li M."/>
        </authorList>
    </citation>
    <scope>NUCLEOTIDE SEQUENCE [LARGE SCALE GENOMIC DNA]</scope>
    <source>
        <strain evidence="7">HyVt-456</strain>
    </source>
</reference>
<comment type="pathway">
    <text evidence="1">Amino-acid degradation; L-arginine degradation via ADI pathway; carbamoyl phosphate from L-arginine: step 1/2.</text>
</comment>
<dbReference type="Gene3D" id="1.10.3930.10">
    <property type="entry name" value="Arginine deiminase"/>
    <property type="match status" value="1"/>
</dbReference>
<comment type="caution">
    <text evidence="7">The sequence shown here is derived from an EMBL/GenBank/DDBJ whole genome shotgun (WGS) entry which is preliminary data.</text>
</comment>
<sequence length="413" mass="47255">MSKVNVSSEIAQIKKVIIHTPGRELDLMTPDSAEEVLYDDILNLENARRQHSQLSGVLKKVTQPFEVRDLLTDILKDDRIKSELVHDLCRKLEVPHHLDDLLELEPEQLTDRLITGTPIRRDSFQRYISKKQFAIPPLPNLFFTRDAAMVVNNFGMLGNMATLVRTTETYIMRYLFLYHPELSCSDHHLVDTTLLHSSRGTFEGGDLLILREDVLVIGMSERTNPAGIDYLIEHFKKEGRVKHIFVVLLPKHRAWIHLDMVFTMIDTDKAVVFPPLINERNAVDVIHINISDPNLPQFSRHDYLLEALREVDIRLEPIYCGGHDPLYQQREQWQSGANFFTIAPGKIIGYGMNHYTYEELARAGIPRIEARDVLEGKVDLESYDKYAIAMAGNELTRGGGGCRCMTMPIVRGE</sequence>
<organism evidence="7">
    <name type="scientific">Caldithrix abyssi</name>
    <dbReference type="NCBI Taxonomy" id="187145"/>
    <lineage>
        <taxon>Bacteria</taxon>
        <taxon>Pseudomonadati</taxon>
        <taxon>Calditrichota</taxon>
        <taxon>Calditrichia</taxon>
        <taxon>Calditrichales</taxon>
        <taxon>Calditrichaceae</taxon>
        <taxon>Caldithrix</taxon>
    </lineage>
</organism>
<dbReference type="PANTHER" id="PTHR47271:SF2">
    <property type="entry name" value="ARGININE DEIMINASE"/>
    <property type="match status" value="1"/>
</dbReference>
<dbReference type="Pfam" id="PF02274">
    <property type="entry name" value="ADI"/>
    <property type="match status" value="1"/>
</dbReference>
<evidence type="ECO:0000256" key="1">
    <source>
        <dbReference type="ARBA" id="ARBA00005213"/>
    </source>
</evidence>
<evidence type="ECO:0000256" key="3">
    <source>
        <dbReference type="ARBA" id="ARBA00012171"/>
    </source>
</evidence>
<evidence type="ECO:0000256" key="4">
    <source>
        <dbReference type="ARBA" id="ARBA00022801"/>
    </source>
</evidence>
<dbReference type="SUPFAM" id="SSF55909">
    <property type="entry name" value="Pentein"/>
    <property type="match status" value="1"/>
</dbReference>
<proteinExistence type="inferred from homology"/>
<gene>
    <name evidence="7" type="ORF">ENJ10_10245</name>
</gene>
<dbReference type="PANTHER" id="PTHR47271">
    <property type="entry name" value="ARGININE DEIMINASE"/>
    <property type="match status" value="1"/>
</dbReference>
<dbReference type="InterPro" id="IPR003876">
    <property type="entry name" value="Arg_deiminase"/>
</dbReference>
<evidence type="ECO:0000256" key="2">
    <source>
        <dbReference type="ARBA" id="ARBA00010206"/>
    </source>
</evidence>
<dbReference type="PRINTS" id="PR01466">
    <property type="entry name" value="ARGDEIMINASE"/>
</dbReference>
<dbReference type="PIRSF" id="PIRSF006356">
    <property type="entry name" value="Arg_deiminase"/>
    <property type="match status" value="1"/>
</dbReference>
<dbReference type="AlphaFoldDB" id="A0A7V1PVY5"/>
<feature type="active site" description="Amidino-cysteine intermediate" evidence="6">
    <location>
        <position position="404"/>
    </location>
</feature>
<dbReference type="GO" id="GO:0019546">
    <property type="term" value="P:L-arginine deiminase pathway"/>
    <property type="evidence" value="ECO:0007669"/>
    <property type="project" value="TreeGrafter"/>
</dbReference>
<evidence type="ECO:0000256" key="6">
    <source>
        <dbReference type="PIRSR" id="PIRSR006356-1"/>
    </source>
</evidence>
<name>A0A7V1PVY5_CALAY</name>
<comment type="catalytic activity">
    <reaction evidence="5">
        <text>L-arginine + H2O = L-citrulline + NH4(+)</text>
        <dbReference type="Rhea" id="RHEA:19597"/>
        <dbReference type="ChEBI" id="CHEBI:15377"/>
        <dbReference type="ChEBI" id="CHEBI:28938"/>
        <dbReference type="ChEBI" id="CHEBI:32682"/>
        <dbReference type="ChEBI" id="CHEBI:57743"/>
        <dbReference type="EC" id="3.5.3.6"/>
    </reaction>
</comment>
<dbReference type="Proteomes" id="UP000886005">
    <property type="component" value="Unassembled WGS sequence"/>
</dbReference>
<dbReference type="EC" id="3.5.3.6" evidence="3"/>